<dbReference type="Gene3D" id="3.10.129.10">
    <property type="entry name" value="Hotdog Thioesterase"/>
    <property type="match status" value="1"/>
</dbReference>
<evidence type="ECO:0000313" key="1">
    <source>
        <dbReference type="EMBL" id="MBD3926158.1"/>
    </source>
</evidence>
<keyword evidence="2" id="KW-1185">Reference proteome</keyword>
<organism evidence="1 2">
    <name type="scientific">Nocardioides cavernae</name>
    <dbReference type="NCBI Taxonomy" id="1921566"/>
    <lineage>
        <taxon>Bacteria</taxon>
        <taxon>Bacillati</taxon>
        <taxon>Actinomycetota</taxon>
        <taxon>Actinomycetes</taxon>
        <taxon>Propionibacteriales</taxon>
        <taxon>Nocardioidaceae</taxon>
        <taxon>Nocardioides</taxon>
    </lineage>
</organism>
<proteinExistence type="predicted"/>
<dbReference type="InterPro" id="IPR029069">
    <property type="entry name" value="HotDog_dom_sf"/>
</dbReference>
<evidence type="ECO:0008006" key="3">
    <source>
        <dbReference type="Google" id="ProtNLM"/>
    </source>
</evidence>
<accession>A0ABR8NDE9</accession>
<dbReference type="RefSeq" id="WP_191195993.1">
    <property type="nucleotide sequence ID" value="NZ_JACXYZ010000002.1"/>
</dbReference>
<comment type="caution">
    <text evidence="1">The sequence shown here is derived from an EMBL/GenBank/DDBJ whole genome shotgun (WGS) entry which is preliminary data.</text>
</comment>
<protein>
    <recommendedName>
        <fullName evidence="3">Acyl-CoA thioesterase</fullName>
    </recommendedName>
</protein>
<evidence type="ECO:0000313" key="2">
    <source>
        <dbReference type="Proteomes" id="UP000618818"/>
    </source>
</evidence>
<name>A0ABR8NDE9_9ACTN</name>
<dbReference type="EMBL" id="JACXYZ010000002">
    <property type="protein sequence ID" value="MBD3926158.1"/>
    <property type="molecule type" value="Genomic_DNA"/>
</dbReference>
<dbReference type="Proteomes" id="UP000618818">
    <property type="component" value="Unassembled WGS sequence"/>
</dbReference>
<sequence length="96" mass="10491">MRLVQANDLGDGLEPVHRFPRRAVGATYERPLVDGQEYVVELGVDRLGTTSLTWTWRVLTGTEVAVTGSHTVVHVDESGRPAPVPDTLREAVAERG</sequence>
<reference evidence="1 2" key="1">
    <citation type="submission" date="2020-09" db="EMBL/GenBank/DDBJ databases">
        <title>novel species in genus Nocardioides.</title>
        <authorList>
            <person name="Zhang G."/>
        </authorList>
    </citation>
    <scope>NUCLEOTIDE SEQUENCE [LARGE SCALE GENOMIC DNA]</scope>
    <source>
        <strain evidence="1 2">KCTC 39551</strain>
    </source>
</reference>
<gene>
    <name evidence="1" type="ORF">IEZ26_16155</name>
</gene>
<dbReference type="SUPFAM" id="SSF54637">
    <property type="entry name" value="Thioesterase/thiol ester dehydrase-isomerase"/>
    <property type="match status" value="1"/>
</dbReference>